<gene>
    <name evidence="1" type="ORF">Shyd_95830</name>
</gene>
<protein>
    <submittedName>
        <fullName evidence="1">Uncharacterized protein</fullName>
    </submittedName>
</protein>
<evidence type="ECO:0000313" key="1">
    <source>
        <dbReference type="EMBL" id="GHI28212.1"/>
    </source>
</evidence>
<accession>A0ABQ3PT66</accession>
<dbReference type="RefSeq" id="WP_043220056.1">
    <property type="nucleotide sequence ID" value="NZ_BNBS01000083.1"/>
</dbReference>
<reference evidence="1" key="1">
    <citation type="submission" date="2024-05" db="EMBL/GenBank/DDBJ databases">
        <title>Whole genome shotgun sequence of Streptomyces hydrogenans NBRC 13475.</title>
        <authorList>
            <person name="Komaki H."/>
            <person name="Tamura T."/>
        </authorList>
    </citation>
    <scope>NUCLEOTIDE SEQUENCE</scope>
    <source>
        <strain evidence="1">NBRC 13475</strain>
    </source>
</reference>
<keyword evidence="2" id="KW-1185">Reference proteome</keyword>
<dbReference type="EMBL" id="BNDW01000120">
    <property type="protein sequence ID" value="GHI28212.1"/>
    <property type="molecule type" value="Genomic_DNA"/>
</dbReference>
<organism evidence="1 2">
    <name type="scientific">Streptomyces hydrogenans</name>
    <dbReference type="NCBI Taxonomy" id="1873719"/>
    <lineage>
        <taxon>Bacteria</taxon>
        <taxon>Bacillati</taxon>
        <taxon>Actinomycetota</taxon>
        <taxon>Actinomycetes</taxon>
        <taxon>Kitasatosporales</taxon>
        <taxon>Streptomycetaceae</taxon>
        <taxon>Streptomyces</taxon>
    </lineage>
</organism>
<comment type="caution">
    <text evidence="1">The sequence shown here is derived from an EMBL/GenBank/DDBJ whole genome shotgun (WGS) entry which is preliminary data.</text>
</comment>
<sequence>MSDAMGIPTPDKSDDTFWAAFSTLVEPPWREPVQDDAFTMDERVLDAVRALAEGISTRLLAYRAEGKPADPVLMATPDVQLALLRALYEAKLSVDRLAESAATVAGRSGANYAQLGAAWGGIKRQSARLKWPHAVVRKSAAESIPLHYAGGTAVVHHDADADAWWYAATGADQREADSDPVHGTYAEAIAGATEFLLAHAAPEDRERPGDPR</sequence>
<dbReference type="Proteomes" id="UP001052739">
    <property type="component" value="Unassembled WGS sequence"/>
</dbReference>
<proteinExistence type="predicted"/>
<evidence type="ECO:0000313" key="2">
    <source>
        <dbReference type="Proteomes" id="UP001052739"/>
    </source>
</evidence>
<name>A0ABQ3PT66_9ACTN</name>